<proteinExistence type="predicted"/>
<dbReference type="Proteomes" id="UP000536685">
    <property type="component" value="Unassembled WGS sequence"/>
</dbReference>
<evidence type="ECO:0000313" key="2">
    <source>
        <dbReference type="Proteomes" id="UP000536685"/>
    </source>
</evidence>
<sequence>MPDYRVTLSIGALRPGVAPDTVLPTASAAASELSMVEASDLAIVAGEARIRVRFEAEDGELATQIADHVAAVTQSVAEVARYSVTERVKGRWFSVR</sequence>
<reference evidence="1 2" key="1">
    <citation type="submission" date="2020-08" db="EMBL/GenBank/DDBJ databases">
        <title>Sequencing the genomes of 1000 actinobacteria strains.</title>
        <authorList>
            <person name="Klenk H.-P."/>
        </authorList>
    </citation>
    <scope>NUCLEOTIDE SEQUENCE [LARGE SCALE GENOMIC DNA]</scope>
    <source>
        <strain evidence="1 2">DSM 105784</strain>
    </source>
</reference>
<comment type="caution">
    <text evidence="1">The sequence shown here is derived from an EMBL/GenBank/DDBJ whole genome shotgun (WGS) entry which is preliminary data.</text>
</comment>
<name>A0A841AN22_9MICO</name>
<accession>A0A841AN22</accession>
<keyword evidence="2" id="KW-1185">Reference proteome</keyword>
<organism evidence="1 2">
    <name type="scientific">Conyzicola lurida</name>
    <dbReference type="NCBI Taxonomy" id="1172621"/>
    <lineage>
        <taxon>Bacteria</taxon>
        <taxon>Bacillati</taxon>
        <taxon>Actinomycetota</taxon>
        <taxon>Actinomycetes</taxon>
        <taxon>Micrococcales</taxon>
        <taxon>Microbacteriaceae</taxon>
        <taxon>Conyzicola</taxon>
    </lineage>
</organism>
<dbReference type="EMBL" id="JACHMJ010000001">
    <property type="protein sequence ID" value="MBB5843033.1"/>
    <property type="molecule type" value="Genomic_DNA"/>
</dbReference>
<protein>
    <submittedName>
        <fullName evidence="1">Uncharacterized protein</fullName>
    </submittedName>
</protein>
<gene>
    <name evidence="1" type="ORF">HD599_001356</name>
</gene>
<dbReference type="RefSeq" id="WP_184235077.1">
    <property type="nucleotide sequence ID" value="NZ_JACHMJ010000001.1"/>
</dbReference>
<evidence type="ECO:0000313" key="1">
    <source>
        <dbReference type="EMBL" id="MBB5843033.1"/>
    </source>
</evidence>
<dbReference type="AlphaFoldDB" id="A0A841AN22"/>